<proteinExistence type="predicted"/>
<reference evidence="1" key="1">
    <citation type="submission" date="2014-11" db="EMBL/GenBank/DDBJ databases">
        <authorList>
            <person name="Amaro Gonzalez C."/>
        </authorList>
    </citation>
    <scope>NUCLEOTIDE SEQUENCE</scope>
</reference>
<name>A0A0E9V9M8_ANGAN</name>
<protein>
    <submittedName>
        <fullName evidence="1">Uncharacterized protein</fullName>
    </submittedName>
</protein>
<dbReference type="AlphaFoldDB" id="A0A0E9V9M8"/>
<sequence>MLRRNNRAWPLLVLLMESSNQSTGVCRSLSVPIELWFV</sequence>
<organism evidence="1">
    <name type="scientific">Anguilla anguilla</name>
    <name type="common">European freshwater eel</name>
    <name type="synonym">Muraena anguilla</name>
    <dbReference type="NCBI Taxonomy" id="7936"/>
    <lineage>
        <taxon>Eukaryota</taxon>
        <taxon>Metazoa</taxon>
        <taxon>Chordata</taxon>
        <taxon>Craniata</taxon>
        <taxon>Vertebrata</taxon>
        <taxon>Euteleostomi</taxon>
        <taxon>Actinopterygii</taxon>
        <taxon>Neopterygii</taxon>
        <taxon>Teleostei</taxon>
        <taxon>Anguilliformes</taxon>
        <taxon>Anguillidae</taxon>
        <taxon>Anguilla</taxon>
    </lineage>
</organism>
<reference evidence="1" key="2">
    <citation type="journal article" date="2015" name="Fish Shellfish Immunol.">
        <title>Early steps in the European eel (Anguilla anguilla)-Vibrio vulnificus interaction in the gills: Role of the RtxA13 toxin.</title>
        <authorList>
            <person name="Callol A."/>
            <person name="Pajuelo D."/>
            <person name="Ebbesson L."/>
            <person name="Teles M."/>
            <person name="MacKenzie S."/>
            <person name="Amaro C."/>
        </authorList>
    </citation>
    <scope>NUCLEOTIDE SEQUENCE</scope>
</reference>
<accession>A0A0E9V9M8</accession>
<dbReference type="EMBL" id="GBXM01033778">
    <property type="protein sequence ID" value="JAH74799.1"/>
    <property type="molecule type" value="Transcribed_RNA"/>
</dbReference>
<evidence type="ECO:0000313" key="1">
    <source>
        <dbReference type="EMBL" id="JAH74799.1"/>
    </source>
</evidence>